<evidence type="ECO:0000256" key="1">
    <source>
        <dbReference type="SAM" id="MobiDB-lite"/>
    </source>
</evidence>
<reference evidence="2 3" key="1">
    <citation type="submission" date="2019-12" db="EMBL/GenBank/DDBJ databases">
        <authorList>
            <person name="Feng G."/>
            <person name="Zhu H."/>
        </authorList>
    </citation>
    <scope>NUCLEOTIDE SEQUENCE [LARGE SCALE GENOMIC DNA]</scope>
    <source>
        <strain evidence="2 3">FGD1</strain>
    </source>
</reference>
<gene>
    <name evidence="2" type="ORF">GR702_04665</name>
</gene>
<dbReference type="EMBL" id="WVTD01000002">
    <property type="protein sequence ID" value="MYL97065.1"/>
    <property type="molecule type" value="Genomic_DNA"/>
</dbReference>
<sequence>MIGAKAHANRLKKLTGETMIREVGKALFVAGEAIQVEAQISITAGAVSGKNHKPSAPGQPPNNDTGDLAGKIETKQVAPLVVEVSSNSAHALPLEVGTSKMAARPYMAPARDAKRNEVTQLVRKAVDRAVKRSKSGDT</sequence>
<evidence type="ECO:0000313" key="2">
    <source>
        <dbReference type="EMBL" id="MYL97065.1"/>
    </source>
</evidence>
<accession>A0A7X4GEC3</accession>
<comment type="caution">
    <text evidence="2">The sequence shown here is derived from an EMBL/GenBank/DDBJ whole genome shotgun (WGS) entry which is preliminary data.</text>
</comment>
<organism evidence="2 3">
    <name type="scientific">Novosphingobium silvae</name>
    <dbReference type="NCBI Taxonomy" id="2692619"/>
    <lineage>
        <taxon>Bacteria</taxon>
        <taxon>Pseudomonadati</taxon>
        <taxon>Pseudomonadota</taxon>
        <taxon>Alphaproteobacteria</taxon>
        <taxon>Sphingomonadales</taxon>
        <taxon>Sphingomonadaceae</taxon>
        <taxon>Novosphingobium</taxon>
    </lineage>
</organism>
<proteinExistence type="predicted"/>
<protein>
    <submittedName>
        <fullName evidence="2">HK97 gp10 family phage protein</fullName>
    </submittedName>
</protein>
<dbReference type="Proteomes" id="UP000465810">
    <property type="component" value="Unassembled WGS sequence"/>
</dbReference>
<evidence type="ECO:0000313" key="3">
    <source>
        <dbReference type="Proteomes" id="UP000465810"/>
    </source>
</evidence>
<keyword evidence="3" id="KW-1185">Reference proteome</keyword>
<feature type="region of interest" description="Disordered" evidence="1">
    <location>
        <begin position="47"/>
        <end position="72"/>
    </location>
</feature>
<dbReference type="AlphaFoldDB" id="A0A7X4GEC3"/>
<name>A0A7X4GEC3_9SPHN</name>